<accession>A0ABY5YPF6</accession>
<reference evidence="2" key="1">
    <citation type="submission" date="2022-09" db="EMBL/GenBank/DDBJ databases">
        <title>Novel species in genus Arthrobacter.</title>
        <authorList>
            <person name="Liu Y."/>
        </authorList>
    </citation>
    <scope>NUCLEOTIDE SEQUENCE</scope>
    <source>
        <strain evidence="2">Zg-Y815</strain>
    </source>
</reference>
<feature type="chain" id="PRO_5045268144" evidence="1">
    <location>
        <begin position="26"/>
        <end position="169"/>
    </location>
</feature>
<evidence type="ECO:0000256" key="1">
    <source>
        <dbReference type="SAM" id="SignalP"/>
    </source>
</evidence>
<sequence length="169" mass="17118">MKTTMTRAAVLISTAGLIAGSAVFAAPASAAATECEPGSTATIFTESAASREAAGTATLTNSSTVTVPVGLTSERSVTSKASAKGTVPLSAILPAVRTDVSALAFETASWRAGQSIIQLTLPPGQSHQVTYGFNLMSFSGSQQECGLDGRFGPETDFGGTVPTGTYVDY</sequence>
<keyword evidence="1" id="KW-0732">Signal</keyword>
<gene>
    <name evidence="2" type="ORF">N2K95_09485</name>
</gene>
<feature type="signal peptide" evidence="1">
    <location>
        <begin position="1"/>
        <end position="25"/>
    </location>
</feature>
<proteinExistence type="predicted"/>
<name>A0ABY5YPF6_9MICC</name>
<evidence type="ECO:0000313" key="2">
    <source>
        <dbReference type="EMBL" id="UWX95929.1"/>
    </source>
</evidence>
<evidence type="ECO:0000313" key="3">
    <source>
        <dbReference type="Proteomes" id="UP001059859"/>
    </source>
</evidence>
<dbReference type="EMBL" id="CP104275">
    <property type="protein sequence ID" value="UWX95929.1"/>
    <property type="molecule type" value="Genomic_DNA"/>
</dbReference>
<organism evidence="2 3">
    <name type="scientific">Arthrobacter zhaoxinii</name>
    <dbReference type="NCBI Taxonomy" id="2964616"/>
    <lineage>
        <taxon>Bacteria</taxon>
        <taxon>Bacillati</taxon>
        <taxon>Actinomycetota</taxon>
        <taxon>Actinomycetes</taxon>
        <taxon>Micrococcales</taxon>
        <taxon>Micrococcaceae</taxon>
        <taxon>Arthrobacter</taxon>
    </lineage>
</organism>
<dbReference type="RefSeq" id="WP_260651365.1">
    <property type="nucleotide sequence ID" value="NZ_CP104275.1"/>
</dbReference>
<dbReference type="Proteomes" id="UP001059859">
    <property type="component" value="Chromosome"/>
</dbReference>
<keyword evidence="3" id="KW-1185">Reference proteome</keyword>
<protein>
    <submittedName>
        <fullName evidence="2">Uncharacterized protein</fullName>
    </submittedName>
</protein>